<reference evidence="3 4" key="1">
    <citation type="submission" date="2020-08" db="EMBL/GenBank/DDBJ databases">
        <title>Functional genomics of gut bacteria from endangered species of beetles.</title>
        <authorList>
            <person name="Carlos-Shanley C."/>
        </authorList>
    </citation>
    <scope>NUCLEOTIDE SEQUENCE [LARGE SCALE GENOMIC DNA]</scope>
    <source>
        <strain evidence="3 4">S00123</strain>
    </source>
</reference>
<organism evidence="3 4">
    <name type="scientific">Brevundimonas bullata</name>
    <dbReference type="NCBI Taxonomy" id="13160"/>
    <lineage>
        <taxon>Bacteria</taxon>
        <taxon>Pseudomonadati</taxon>
        <taxon>Pseudomonadota</taxon>
        <taxon>Alphaproteobacteria</taxon>
        <taxon>Caulobacterales</taxon>
        <taxon>Caulobacteraceae</taxon>
        <taxon>Brevundimonas</taxon>
    </lineage>
</organism>
<keyword evidence="4" id="KW-1185">Reference proteome</keyword>
<keyword evidence="2" id="KW-0472">Membrane</keyword>
<protein>
    <submittedName>
        <fullName evidence="3">Uncharacterized protein</fullName>
    </submittedName>
</protein>
<evidence type="ECO:0000313" key="4">
    <source>
        <dbReference type="Proteomes" id="UP000539957"/>
    </source>
</evidence>
<comment type="caution">
    <text evidence="3">The sequence shown here is derived from an EMBL/GenBank/DDBJ whole genome shotgun (WGS) entry which is preliminary data.</text>
</comment>
<name>A0A7W7IS61_9CAUL</name>
<evidence type="ECO:0000256" key="2">
    <source>
        <dbReference type="SAM" id="Phobius"/>
    </source>
</evidence>
<feature type="transmembrane region" description="Helical" evidence="2">
    <location>
        <begin position="50"/>
        <end position="67"/>
    </location>
</feature>
<evidence type="ECO:0000313" key="3">
    <source>
        <dbReference type="EMBL" id="MBB4799559.1"/>
    </source>
</evidence>
<dbReference type="EMBL" id="JACHKY010000006">
    <property type="protein sequence ID" value="MBB4799559.1"/>
    <property type="molecule type" value="Genomic_DNA"/>
</dbReference>
<accession>A0A7W7IS61</accession>
<proteinExistence type="predicted"/>
<dbReference type="RefSeq" id="WP_184273029.1">
    <property type="nucleotide sequence ID" value="NZ_CP194722.1"/>
</dbReference>
<evidence type="ECO:0000256" key="1">
    <source>
        <dbReference type="SAM" id="MobiDB-lite"/>
    </source>
</evidence>
<gene>
    <name evidence="3" type="ORF">HNP32_003317</name>
</gene>
<keyword evidence="2" id="KW-1133">Transmembrane helix</keyword>
<feature type="compositionally biased region" description="Low complexity" evidence="1">
    <location>
        <begin position="79"/>
        <end position="89"/>
    </location>
</feature>
<dbReference type="AlphaFoldDB" id="A0A7W7IS61"/>
<feature type="region of interest" description="Disordered" evidence="1">
    <location>
        <begin position="78"/>
        <end position="112"/>
    </location>
</feature>
<dbReference type="Proteomes" id="UP000539957">
    <property type="component" value="Unassembled WGS sequence"/>
</dbReference>
<sequence length="112" mass="11463">MSAGAVLTFAIFCFSTLGWPVHVVYGVGLPLLALAGLRLAPRARPGLTLTLLFSLLWLGGSGFLYVVRDDLNPVRHYHGPPGAAHGDAGVSRPSEASGPSGHAQGAETASSG</sequence>
<keyword evidence="2" id="KW-0812">Transmembrane</keyword>